<dbReference type="GO" id="GO:2000114">
    <property type="term" value="P:regulation of establishment of cell polarity"/>
    <property type="evidence" value="ECO:0007669"/>
    <property type="project" value="UniProtKB-ARBA"/>
</dbReference>
<reference evidence="14 15" key="1">
    <citation type="journal article" date="2018" name="Nat. Ecol. Evol.">
        <title>Pezizomycetes genomes reveal the molecular basis of ectomycorrhizal truffle lifestyle.</title>
        <authorList>
            <person name="Murat C."/>
            <person name="Payen T."/>
            <person name="Noel B."/>
            <person name="Kuo A."/>
            <person name="Morin E."/>
            <person name="Chen J."/>
            <person name="Kohler A."/>
            <person name="Krizsan K."/>
            <person name="Balestrini R."/>
            <person name="Da Silva C."/>
            <person name="Montanini B."/>
            <person name="Hainaut M."/>
            <person name="Levati E."/>
            <person name="Barry K.W."/>
            <person name="Belfiori B."/>
            <person name="Cichocki N."/>
            <person name="Clum A."/>
            <person name="Dockter R.B."/>
            <person name="Fauchery L."/>
            <person name="Guy J."/>
            <person name="Iotti M."/>
            <person name="Le Tacon F."/>
            <person name="Lindquist E.A."/>
            <person name="Lipzen A."/>
            <person name="Malagnac F."/>
            <person name="Mello A."/>
            <person name="Molinier V."/>
            <person name="Miyauchi S."/>
            <person name="Poulain J."/>
            <person name="Riccioni C."/>
            <person name="Rubini A."/>
            <person name="Sitrit Y."/>
            <person name="Splivallo R."/>
            <person name="Traeger S."/>
            <person name="Wang M."/>
            <person name="Zifcakova L."/>
            <person name="Wipf D."/>
            <person name="Zambonelli A."/>
            <person name="Paolocci F."/>
            <person name="Nowrousian M."/>
            <person name="Ottonello S."/>
            <person name="Baldrian P."/>
            <person name="Spatafora J.W."/>
            <person name="Henrissat B."/>
            <person name="Nagy L.G."/>
            <person name="Aury J.M."/>
            <person name="Wincker P."/>
            <person name="Grigoriev I.V."/>
            <person name="Bonfante P."/>
            <person name="Martin F.M."/>
        </authorList>
    </citation>
    <scope>NUCLEOTIDE SEQUENCE [LARGE SCALE GENOMIC DNA]</scope>
    <source>
        <strain evidence="14 15">ATCC MYA-4762</strain>
    </source>
</reference>
<dbReference type="Gene3D" id="3.40.50.300">
    <property type="entry name" value="P-loop containing nucleotide triphosphate hydrolases"/>
    <property type="match status" value="1"/>
</dbReference>
<sequence length="201" mass="22952">MSSRGTRREYNIVVLGAGGVGKSCLTAQFVQNVWIESYDPTIEDSYRKVIEVDGRSCVLEILDTAGTEQFTAMREIYMKTGQGFLLVYSITSLSTLHELTDLRDQILRIKETDHVPIVIVGNKSDLEEDRAVSRNRAIHLSQSWGRVPFYETSARKRQNVDEVFMDLCRQIMRNEAVLDETRSERSEKKPLGKKKGFCLIL</sequence>
<dbReference type="AlphaFoldDB" id="A0A3N4LN44"/>
<evidence type="ECO:0000256" key="2">
    <source>
        <dbReference type="ARBA" id="ARBA00008344"/>
    </source>
</evidence>
<dbReference type="InterPro" id="IPR027417">
    <property type="entry name" value="P-loop_NTPase"/>
</dbReference>
<evidence type="ECO:0000313" key="15">
    <source>
        <dbReference type="Proteomes" id="UP000267821"/>
    </source>
</evidence>
<dbReference type="FunCoup" id="A0A3N4LN44">
    <property type="interactions" value="217"/>
</dbReference>
<evidence type="ECO:0000256" key="1">
    <source>
        <dbReference type="ARBA" id="ARBA00004342"/>
    </source>
</evidence>
<dbReference type="GO" id="GO:0005525">
    <property type="term" value="F:GTP binding"/>
    <property type="evidence" value="ECO:0007669"/>
    <property type="project" value="UniProtKB-KW"/>
</dbReference>
<comment type="subcellular location">
    <subcellularLocation>
        <location evidence="1">Cell membrane</location>
        <topology evidence="1">Lipid-anchor</topology>
        <orientation evidence="1">Cytoplasmic side</orientation>
    </subcellularLocation>
</comment>
<dbReference type="Pfam" id="PF00071">
    <property type="entry name" value="Ras"/>
    <property type="match status" value="1"/>
</dbReference>
<proteinExistence type="inferred from homology"/>
<dbReference type="InterPro" id="IPR020849">
    <property type="entry name" value="Small_GTPase_Ras-type"/>
</dbReference>
<dbReference type="SUPFAM" id="SSF52540">
    <property type="entry name" value="P-loop containing nucleoside triphosphate hydrolases"/>
    <property type="match status" value="1"/>
</dbReference>
<dbReference type="GO" id="GO:0003925">
    <property type="term" value="F:G protein activity"/>
    <property type="evidence" value="ECO:0007669"/>
    <property type="project" value="UniProtKB-EC"/>
</dbReference>
<dbReference type="SMART" id="SM00175">
    <property type="entry name" value="RAB"/>
    <property type="match status" value="1"/>
</dbReference>
<dbReference type="SMART" id="SM00174">
    <property type="entry name" value="RHO"/>
    <property type="match status" value="1"/>
</dbReference>
<evidence type="ECO:0000256" key="5">
    <source>
        <dbReference type="ARBA" id="ARBA00022481"/>
    </source>
</evidence>
<dbReference type="GO" id="GO:0005886">
    <property type="term" value="C:plasma membrane"/>
    <property type="evidence" value="ECO:0007669"/>
    <property type="project" value="UniProtKB-SubCell"/>
</dbReference>
<accession>A0A3N4LN44</accession>
<evidence type="ECO:0000256" key="9">
    <source>
        <dbReference type="ARBA" id="ARBA00023136"/>
    </source>
</evidence>
<dbReference type="FunFam" id="3.40.50.300:FF:000631">
    <property type="entry name" value="Ras small monomeric GTPase"/>
    <property type="match status" value="1"/>
</dbReference>
<dbReference type="InParanoid" id="A0A3N4LN44"/>
<keyword evidence="11" id="KW-0636">Prenylation</keyword>
<keyword evidence="4" id="KW-1003">Cell membrane</keyword>
<comment type="similarity">
    <text evidence="2">Belongs to the small GTPase superfamily. Ras family.</text>
</comment>
<gene>
    <name evidence="14" type="ORF">L211DRAFT_189204</name>
</gene>
<keyword evidence="5" id="KW-0488">Methylation</keyword>
<dbReference type="OrthoDB" id="5976022at2759"/>
<dbReference type="InterPro" id="IPR005225">
    <property type="entry name" value="Small_GTP-bd"/>
</dbReference>
<dbReference type="STRING" id="1051890.A0A3N4LN44"/>
<dbReference type="GO" id="GO:0007165">
    <property type="term" value="P:signal transduction"/>
    <property type="evidence" value="ECO:0007669"/>
    <property type="project" value="InterPro"/>
</dbReference>
<organism evidence="14 15">
    <name type="scientific">Terfezia boudieri ATCC MYA-4762</name>
    <dbReference type="NCBI Taxonomy" id="1051890"/>
    <lineage>
        <taxon>Eukaryota</taxon>
        <taxon>Fungi</taxon>
        <taxon>Dikarya</taxon>
        <taxon>Ascomycota</taxon>
        <taxon>Pezizomycotina</taxon>
        <taxon>Pezizomycetes</taxon>
        <taxon>Pezizales</taxon>
        <taxon>Pezizaceae</taxon>
        <taxon>Terfezia</taxon>
    </lineage>
</organism>
<evidence type="ECO:0000256" key="8">
    <source>
        <dbReference type="ARBA" id="ARBA00023134"/>
    </source>
</evidence>
<evidence type="ECO:0000256" key="6">
    <source>
        <dbReference type="ARBA" id="ARBA00022741"/>
    </source>
</evidence>
<keyword evidence="10" id="KW-0449">Lipoprotein</keyword>
<keyword evidence="8" id="KW-0342">GTP-binding</keyword>
<dbReference type="NCBIfam" id="TIGR00231">
    <property type="entry name" value="small_GTP"/>
    <property type="match status" value="1"/>
</dbReference>
<dbReference type="PRINTS" id="PR00449">
    <property type="entry name" value="RASTRNSFRMNG"/>
</dbReference>
<evidence type="ECO:0000256" key="11">
    <source>
        <dbReference type="ARBA" id="ARBA00023289"/>
    </source>
</evidence>
<dbReference type="PANTHER" id="PTHR24070">
    <property type="entry name" value="RAS, DI-RAS, AND RHEB FAMILY MEMBERS OF SMALL GTPASE SUPERFAMILY"/>
    <property type="match status" value="1"/>
</dbReference>
<name>A0A3N4LN44_9PEZI</name>
<evidence type="ECO:0000313" key="14">
    <source>
        <dbReference type="EMBL" id="RPB24304.1"/>
    </source>
</evidence>
<keyword evidence="15" id="KW-1185">Reference proteome</keyword>
<protein>
    <recommendedName>
        <fullName evidence="13">Ras-related protein RSR1</fullName>
        <ecNumber evidence="3">3.6.5.2</ecNumber>
    </recommendedName>
</protein>
<dbReference type="EC" id="3.6.5.2" evidence="3"/>
<evidence type="ECO:0000256" key="3">
    <source>
        <dbReference type="ARBA" id="ARBA00011984"/>
    </source>
</evidence>
<keyword evidence="9" id="KW-0472">Membrane</keyword>
<evidence type="ECO:0000256" key="12">
    <source>
        <dbReference type="ARBA" id="ARBA00048098"/>
    </source>
</evidence>
<dbReference type="PROSITE" id="PS51419">
    <property type="entry name" value="RAB"/>
    <property type="match status" value="1"/>
</dbReference>
<dbReference type="Proteomes" id="UP000267821">
    <property type="component" value="Unassembled WGS sequence"/>
</dbReference>
<dbReference type="InterPro" id="IPR001806">
    <property type="entry name" value="Small_GTPase"/>
</dbReference>
<evidence type="ECO:0000256" key="4">
    <source>
        <dbReference type="ARBA" id="ARBA00022475"/>
    </source>
</evidence>
<dbReference type="SMART" id="SM00173">
    <property type="entry name" value="RAS"/>
    <property type="match status" value="1"/>
</dbReference>
<keyword evidence="6" id="KW-0547">Nucleotide-binding</keyword>
<dbReference type="PROSITE" id="PS51421">
    <property type="entry name" value="RAS"/>
    <property type="match status" value="1"/>
</dbReference>
<evidence type="ECO:0000256" key="10">
    <source>
        <dbReference type="ARBA" id="ARBA00023288"/>
    </source>
</evidence>
<comment type="catalytic activity">
    <reaction evidence="12">
        <text>GTP + H2O = GDP + phosphate + H(+)</text>
        <dbReference type="Rhea" id="RHEA:19669"/>
        <dbReference type="ChEBI" id="CHEBI:15377"/>
        <dbReference type="ChEBI" id="CHEBI:15378"/>
        <dbReference type="ChEBI" id="CHEBI:37565"/>
        <dbReference type="ChEBI" id="CHEBI:43474"/>
        <dbReference type="ChEBI" id="CHEBI:58189"/>
        <dbReference type="EC" id="3.6.5.2"/>
    </reaction>
</comment>
<keyword evidence="7" id="KW-0378">Hydrolase</keyword>
<dbReference type="PROSITE" id="PS51420">
    <property type="entry name" value="RHO"/>
    <property type="match status" value="1"/>
</dbReference>
<dbReference type="EMBL" id="ML121542">
    <property type="protein sequence ID" value="RPB24304.1"/>
    <property type="molecule type" value="Genomic_DNA"/>
</dbReference>
<evidence type="ECO:0000256" key="13">
    <source>
        <dbReference type="ARBA" id="ARBA00072720"/>
    </source>
</evidence>
<evidence type="ECO:0000256" key="7">
    <source>
        <dbReference type="ARBA" id="ARBA00022801"/>
    </source>
</evidence>